<evidence type="ECO:0000313" key="1">
    <source>
        <dbReference type="EMBL" id="BDL44385.1"/>
    </source>
</evidence>
<reference evidence="1" key="1">
    <citation type="submission" date="2022-06" db="EMBL/GenBank/DDBJ databases">
        <title>Akkermansia biwalacus sp. nov., an anaerobic mucin-degrading bacterium isolated from human intestine.</title>
        <authorList>
            <person name="Kobayashi Y."/>
            <person name="Inoue S."/>
            <person name="Kawahara T."/>
            <person name="Kohda N."/>
        </authorList>
    </citation>
    <scope>NUCLEOTIDE SEQUENCE</scope>
    <source>
        <strain evidence="1">WON2089</strain>
    </source>
</reference>
<evidence type="ECO:0000313" key="2">
    <source>
        <dbReference type="Proteomes" id="UP001062263"/>
    </source>
</evidence>
<organism evidence="1 2">
    <name type="scientific">Akkermansia biwaensis</name>
    <dbReference type="NCBI Taxonomy" id="2946555"/>
    <lineage>
        <taxon>Bacteria</taxon>
        <taxon>Pseudomonadati</taxon>
        <taxon>Verrucomicrobiota</taxon>
        <taxon>Verrucomicrobiia</taxon>
        <taxon>Verrucomicrobiales</taxon>
        <taxon>Akkermansiaceae</taxon>
        <taxon>Akkermansia</taxon>
    </lineage>
</organism>
<keyword evidence="2" id="KW-1185">Reference proteome</keyword>
<dbReference type="RefSeq" id="WP_215437581.1">
    <property type="nucleotide sequence ID" value="NZ_AP025943.1"/>
</dbReference>
<dbReference type="EMBL" id="AP025943">
    <property type="protein sequence ID" value="BDL44385.1"/>
    <property type="molecule type" value="Genomic_DNA"/>
</dbReference>
<proteinExistence type="predicted"/>
<name>A0ABN6QLX5_9BACT</name>
<dbReference type="Proteomes" id="UP001062263">
    <property type="component" value="Chromosome"/>
</dbReference>
<protein>
    <submittedName>
        <fullName evidence="1">Uncharacterized protein</fullName>
    </submittedName>
</protein>
<gene>
    <name evidence="1" type="ORF">Abiwalacus_19590</name>
</gene>
<accession>A0ABN6QLX5</accession>
<sequence length="144" mass="16258">MIAAIPIAIGVFLINPVIVTQDSLSLQYTRRAEDGRQGKTSLSVTWKAEKKGKENKAAWETACSYPDTASWYMPVVRTHTIFLESGERRVKEISFIWEKPSSQEEGENVGTSIRPKYVSVGGGDRELEFDWVVQPFSPDKDDFK</sequence>